<dbReference type="GO" id="GO:0004499">
    <property type="term" value="F:N,N-dimethylaniline monooxygenase activity"/>
    <property type="evidence" value="ECO:0007669"/>
    <property type="project" value="InterPro"/>
</dbReference>
<keyword evidence="7" id="KW-1185">Reference proteome</keyword>
<dbReference type="GO" id="GO:0050660">
    <property type="term" value="F:flavin adenine dinucleotide binding"/>
    <property type="evidence" value="ECO:0007669"/>
    <property type="project" value="InterPro"/>
</dbReference>
<evidence type="ECO:0000256" key="4">
    <source>
        <dbReference type="ARBA" id="ARBA00023002"/>
    </source>
</evidence>
<dbReference type="EC" id="1.-.-.-" evidence="5"/>
<evidence type="ECO:0000313" key="6">
    <source>
        <dbReference type="Ensembl" id="ENSUPAP00010000066.1"/>
    </source>
</evidence>
<proteinExistence type="inferred from homology"/>
<dbReference type="Pfam" id="PF00743">
    <property type="entry name" value="FMO-like"/>
    <property type="match status" value="1"/>
</dbReference>
<protein>
    <recommendedName>
        <fullName evidence="5">Flavin-containing monooxygenase</fullName>
        <ecNumber evidence="5">1.-.-.-</ecNumber>
    </recommendedName>
</protein>
<dbReference type="SUPFAM" id="SSF51905">
    <property type="entry name" value="FAD/NAD(P)-binding domain"/>
    <property type="match status" value="1"/>
</dbReference>
<keyword evidence="5" id="KW-0503">Monooxygenase</keyword>
<reference evidence="6" key="1">
    <citation type="submission" date="2025-08" db="UniProtKB">
        <authorList>
            <consortium name="Ensembl"/>
        </authorList>
    </citation>
    <scope>IDENTIFICATION</scope>
</reference>
<dbReference type="GeneTree" id="ENSGT00940000161099"/>
<dbReference type="Ensembl" id="ENSUPAT00010000073.1">
    <property type="protein sequence ID" value="ENSUPAP00010000066.1"/>
    <property type="gene ID" value="ENSUPAG00010000096.1"/>
</dbReference>
<dbReference type="Proteomes" id="UP000694417">
    <property type="component" value="Unplaced"/>
</dbReference>
<organism evidence="6 7">
    <name type="scientific">Urocitellus parryii</name>
    <name type="common">Arctic ground squirrel</name>
    <name type="synonym">Spermophilus parryii</name>
    <dbReference type="NCBI Taxonomy" id="9999"/>
    <lineage>
        <taxon>Eukaryota</taxon>
        <taxon>Metazoa</taxon>
        <taxon>Chordata</taxon>
        <taxon>Craniata</taxon>
        <taxon>Vertebrata</taxon>
        <taxon>Euteleostomi</taxon>
        <taxon>Mammalia</taxon>
        <taxon>Eutheria</taxon>
        <taxon>Euarchontoglires</taxon>
        <taxon>Glires</taxon>
        <taxon>Rodentia</taxon>
        <taxon>Sciuromorpha</taxon>
        <taxon>Sciuridae</taxon>
        <taxon>Xerinae</taxon>
        <taxon>Marmotini</taxon>
        <taxon>Urocitellus</taxon>
    </lineage>
</organism>
<accession>A0A8D2KAZ6</accession>
<reference evidence="6" key="2">
    <citation type="submission" date="2025-09" db="UniProtKB">
        <authorList>
            <consortium name="Ensembl"/>
        </authorList>
    </citation>
    <scope>IDENTIFICATION</scope>
</reference>
<dbReference type="AlphaFoldDB" id="A0A8D2KAZ6"/>
<dbReference type="GO" id="GO:0050661">
    <property type="term" value="F:NADP binding"/>
    <property type="evidence" value="ECO:0007669"/>
    <property type="project" value="InterPro"/>
</dbReference>
<dbReference type="InterPro" id="IPR050346">
    <property type="entry name" value="FMO-like"/>
</dbReference>
<dbReference type="InterPro" id="IPR020946">
    <property type="entry name" value="Flavin_mOase-like"/>
</dbReference>
<evidence type="ECO:0000256" key="3">
    <source>
        <dbReference type="ARBA" id="ARBA00022827"/>
    </source>
</evidence>
<dbReference type="PANTHER" id="PTHR23023">
    <property type="entry name" value="DIMETHYLANILINE MONOOXYGENASE"/>
    <property type="match status" value="1"/>
</dbReference>
<evidence type="ECO:0000256" key="1">
    <source>
        <dbReference type="ARBA" id="ARBA00009183"/>
    </source>
</evidence>
<evidence type="ECO:0000313" key="7">
    <source>
        <dbReference type="Proteomes" id="UP000694417"/>
    </source>
</evidence>
<keyword evidence="2 5" id="KW-0285">Flavoprotein</keyword>
<keyword evidence="3 5" id="KW-0274">FAD</keyword>
<keyword evidence="4 5" id="KW-0560">Oxidoreductase</keyword>
<evidence type="ECO:0000256" key="5">
    <source>
        <dbReference type="RuleBase" id="RU361177"/>
    </source>
</evidence>
<evidence type="ECO:0000256" key="2">
    <source>
        <dbReference type="ARBA" id="ARBA00022630"/>
    </source>
</evidence>
<dbReference type="Gene3D" id="3.50.50.60">
    <property type="entry name" value="FAD/NAD(P)-binding domain"/>
    <property type="match status" value="1"/>
</dbReference>
<comment type="cofactor">
    <cofactor evidence="5">
        <name>FAD</name>
        <dbReference type="ChEBI" id="CHEBI:57692"/>
    </cofactor>
</comment>
<comment type="similarity">
    <text evidence="1 5">Belongs to the FMO family.</text>
</comment>
<sequence>MAKKVAVIGAGVSGLVSLKCCVDEGLEPTCFERTEDIGGLWSANSDTASHP</sequence>
<dbReference type="InterPro" id="IPR036188">
    <property type="entry name" value="FAD/NAD-bd_sf"/>
</dbReference>
<name>A0A8D2KAZ6_UROPR</name>